<dbReference type="EMBL" id="LR797322">
    <property type="protein sequence ID" value="CAB4202971.1"/>
    <property type="molecule type" value="Genomic_DNA"/>
</dbReference>
<dbReference type="EMBL" id="LR798399">
    <property type="protein sequence ID" value="CAB5229260.1"/>
    <property type="molecule type" value="Genomic_DNA"/>
</dbReference>
<accession>A0A6J5SJR9</accession>
<feature type="transmembrane region" description="Helical" evidence="1">
    <location>
        <begin position="12"/>
        <end position="31"/>
    </location>
</feature>
<keyword evidence="1" id="KW-0812">Transmembrane</keyword>
<reference evidence="6" key="1">
    <citation type="submission" date="2020-05" db="EMBL/GenBank/DDBJ databases">
        <authorList>
            <person name="Chiriac C."/>
            <person name="Salcher M."/>
            <person name="Ghai R."/>
            <person name="Kavagutti S V."/>
        </authorList>
    </citation>
    <scope>NUCLEOTIDE SEQUENCE</scope>
</reference>
<evidence type="ECO:0000313" key="6">
    <source>
        <dbReference type="EMBL" id="CAB4214741.1"/>
    </source>
</evidence>
<sequence>MIKKIVDYCIPVLMAIVIIGYMVQLLAAFPFK</sequence>
<dbReference type="EMBL" id="LR796883">
    <property type="protein sequence ID" value="CAB4172722.1"/>
    <property type="molecule type" value="Genomic_DNA"/>
</dbReference>
<evidence type="ECO:0000313" key="7">
    <source>
        <dbReference type="EMBL" id="CAB5229260.1"/>
    </source>
</evidence>
<proteinExistence type="predicted"/>
<keyword evidence="1" id="KW-0472">Membrane</keyword>
<protein>
    <submittedName>
        <fullName evidence="6">Uncharacterized protein</fullName>
    </submittedName>
</protein>
<organism evidence="6">
    <name type="scientific">uncultured Caudovirales phage</name>
    <dbReference type="NCBI Taxonomy" id="2100421"/>
    <lineage>
        <taxon>Viruses</taxon>
        <taxon>Duplodnaviria</taxon>
        <taxon>Heunggongvirae</taxon>
        <taxon>Uroviricota</taxon>
        <taxon>Caudoviricetes</taxon>
        <taxon>Peduoviridae</taxon>
        <taxon>Maltschvirus</taxon>
        <taxon>Maltschvirus maltsch</taxon>
    </lineage>
</organism>
<name>A0A6J5SJR9_9CAUD</name>
<evidence type="ECO:0000313" key="5">
    <source>
        <dbReference type="EMBL" id="CAB4202971.1"/>
    </source>
</evidence>
<evidence type="ECO:0000256" key="1">
    <source>
        <dbReference type="SAM" id="Phobius"/>
    </source>
</evidence>
<keyword evidence="1" id="KW-1133">Transmembrane helix</keyword>
<gene>
    <name evidence="4" type="ORF">UFOVP1104_42</name>
    <name evidence="5" type="ORF">UFOVP1371_55</name>
    <name evidence="6" type="ORF">UFOVP1468_2</name>
    <name evidence="7" type="ORF">UFOVP1555_13</name>
    <name evidence="2" type="ORF">UFOVP596_46</name>
    <name evidence="3" type="ORF">UFOVP938_59</name>
</gene>
<evidence type="ECO:0000313" key="2">
    <source>
        <dbReference type="EMBL" id="CAB4152040.1"/>
    </source>
</evidence>
<dbReference type="EMBL" id="LR797416">
    <property type="protein sequence ID" value="CAB4214741.1"/>
    <property type="molecule type" value="Genomic_DNA"/>
</dbReference>
<evidence type="ECO:0000313" key="4">
    <source>
        <dbReference type="EMBL" id="CAB4183618.1"/>
    </source>
</evidence>
<evidence type="ECO:0000313" key="3">
    <source>
        <dbReference type="EMBL" id="CAB4172722.1"/>
    </source>
</evidence>
<dbReference type="EMBL" id="LR797047">
    <property type="protein sequence ID" value="CAB4183618.1"/>
    <property type="molecule type" value="Genomic_DNA"/>
</dbReference>
<dbReference type="EMBL" id="LR796570">
    <property type="protein sequence ID" value="CAB4152040.1"/>
    <property type="molecule type" value="Genomic_DNA"/>
</dbReference>